<comment type="caution">
    <text evidence="2">The sequence shown here is derived from an EMBL/GenBank/DDBJ whole genome shotgun (WGS) entry which is preliminary data.</text>
</comment>
<organism evidence="2 3">
    <name type="scientific">Babesia bovis</name>
    <dbReference type="NCBI Taxonomy" id="5865"/>
    <lineage>
        <taxon>Eukaryota</taxon>
        <taxon>Sar</taxon>
        <taxon>Alveolata</taxon>
        <taxon>Apicomplexa</taxon>
        <taxon>Aconoidasida</taxon>
        <taxon>Piroplasmida</taxon>
        <taxon>Babesiidae</taxon>
        <taxon>Babesia</taxon>
    </lineage>
</organism>
<gene>
    <name evidence="2" type="ORF">BBOV_II003320</name>
</gene>
<dbReference type="InParanoid" id="A7ATM6"/>
<dbReference type="VEuPathDB" id="PiroplasmaDB:BBOV_II003320"/>
<reference evidence="2 3" key="1">
    <citation type="journal article" date="2007" name="PLoS Pathog.">
        <title>Genome sequence of Babesia bovis and comparative analysis of apicomplexan hemoprotozoa.</title>
        <authorList>
            <person name="Brayton K.A."/>
            <person name="Lau A.O.T."/>
            <person name="Herndon D.R."/>
            <person name="Hannick L."/>
            <person name="Kappmeyer L.S."/>
            <person name="Berens S.J."/>
            <person name="Bidwell S.L."/>
            <person name="Brown W.C."/>
            <person name="Crabtree J."/>
            <person name="Fadrosh D."/>
            <person name="Feldblum T."/>
            <person name="Forberger H.A."/>
            <person name="Haas B.J."/>
            <person name="Howell J.M."/>
            <person name="Khouri H."/>
            <person name="Koo H."/>
            <person name="Mann D.J."/>
            <person name="Norimine J."/>
            <person name="Paulsen I.T."/>
            <person name="Radune D."/>
            <person name="Ren Q."/>
            <person name="Smith R.K. Jr."/>
            <person name="Suarez C.E."/>
            <person name="White O."/>
            <person name="Wortman J.R."/>
            <person name="Knowles D.P. Jr."/>
            <person name="McElwain T.F."/>
            <person name="Nene V.M."/>
        </authorList>
    </citation>
    <scope>NUCLEOTIDE SEQUENCE [LARGE SCALE GENOMIC DNA]</scope>
    <source>
        <strain evidence="2">T2Bo</strain>
    </source>
</reference>
<dbReference type="AlphaFoldDB" id="A7ATM6"/>
<evidence type="ECO:0000256" key="1">
    <source>
        <dbReference type="SAM" id="MobiDB-lite"/>
    </source>
</evidence>
<feature type="region of interest" description="Disordered" evidence="1">
    <location>
        <begin position="534"/>
        <end position="559"/>
    </location>
</feature>
<dbReference type="eggNOG" id="ENOG502QX8F">
    <property type="taxonomic scope" value="Eukaryota"/>
</dbReference>
<dbReference type="Proteomes" id="UP000002173">
    <property type="component" value="Chromosome 2"/>
</dbReference>
<sequence length="849" mass="93080">MSMMGFYKFIEISNRHAIIIGGNISAVNINTLAVLSAIRGQTVDRRHFDGRLDHGFVPQPEHRVDYTSVRRYNVDFCPIYSSPEGIVQPGGSNLKLYVVSRRNSLPGFQSYLPFDVFTQLNHSHGVQELSPGGQRDIFDCGISSSDDGTEFGGSPYLTPKSVGKRLDSTRSSIQREVVSPNVQYTPVASVSATRGFHEGTVDAPNVGLSSTVVPEVVVSSGNAIIAPQQSRKKTISGRHAIEHLSPTGYSPFASFGNIYANGLKEQTGADIPAAPDLHIAKPEVLKKRRGRKPKDAAKRGRKKHVTLVPDMVPIDSEPLPLRIADASVLDTSTDYVHSPGTKAVPHVSTAMMPLPPAVGDTTSIHRISDHVDLRRLSNGNISLDIGGHTGAESIDNRSDANVQTNAIDAGRLSLAVGSDAIDMGEYATLEDHVRRGSLGGPNKRPRQRVAKDSISSAMLLNSWYISYVNKGDKKRARRAAVEDAVVSDDRPRRYPTRNRLPPIQHWNSNFHEDGSSVLFLVGVTSSDDTKLNQSLAPSDLLSDDGNSPVGSPVASRMQPRKIPDASLVLSDSGGTMDVHLVESSAERYLPITNHVSGREDIAILPLNSRGERTREPRSDIDLRAIEDVRTGKSIPKSVRKPAKRVEGTRKSTAGRKKERREMTVGEAWDILLTEDHVTSDDISEIQERPKVAKRGRPKASTVSTASLTMTEKGPTQSASQPRGNLEPDSEAFDRGRLFSYNSLFRIDRAPIHAHHGSLFQPLVMNKRCRTSHVVIPKGKNVQMGNVKGNFIVSRLLLFIWCRLGTSILAIVYAFEAWVRIGLWNQVVHFSFLYMKSGLYTTKASMFVVS</sequence>
<keyword evidence="3" id="KW-1185">Reference proteome</keyword>
<feature type="compositionally biased region" description="Polar residues" evidence="1">
    <location>
        <begin position="700"/>
        <end position="722"/>
    </location>
</feature>
<feature type="compositionally biased region" description="Basic and acidic residues" evidence="1">
    <location>
        <begin position="680"/>
        <end position="690"/>
    </location>
</feature>
<evidence type="ECO:0000313" key="2">
    <source>
        <dbReference type="EMBL" id="EDO06287.1"/>
    </source>
</evidence>
<feature type="region of interest" description="Disordered" evidence="1">
    <location>
        <begin position="634"/>
        <end position="660"/>
    </location>
</feature>
<protein>
    <submittedName>
        <fullName evidence="2">Uncharacterized protein</fullName>
    </submittedName>
</protein>
<name>A7ATM6_BABBO</name>
<dbReference type="EMBL" id="AAXT01000003">
    <property type="protein sequence ID" value="EDO06287.1"/>
    <property type="molecule type" value="Genomic_DNA"/>
</dbReference>
<feature type="region of interest" description="Disordered" evidence="1">
    <location>
        <begin position="680"/>
        <end position="727"/>
    </location>
</feature>
<dbReference type="OMA" id="NDFFDRG"/>
<proteinExistence type="predicted"/>
<evidence type="ECO:0000313" key="3">
    <source>
        <dbReference type="Proteomes" id="UP000002173"/>
    </source>
</evidence>
<accession>A7ATM6</accession>